<dbReference type="InterPro" id="IPR036291">
    <property type="entry name" value="NAD(P)-bd_dom_sf"/>
</dbReference>
<dbReference type="EMBL" id="JAVRQU010000022">
    <property type="protein sequence ID" value="KAK5691113.1"/>
    <property type="molecule type" value="Genomic_DNA"/>
</dbReference>
<dbReference type="Proteomes" id="UP001310594">
    <property type="component" value="Unassembled WGS sequence"/>
</dbReference>
<organism evidence="4 5">
    <name type="scientific">Elasticomyces elasticus</name>
    <dbReference type="NCBI Taxonomy" id="574655"/>
    <lineage>
        <taxon>Eukaryota</taxon>
        <taxon>Fungi</taxon>
        <taxon>Dikarya</taxon>
        <taxon>Ascomycota</taxon>
        <taxon>Pezizomycotina</taxon>
        <taxon>Dothideomycetes</taxon>
        <taxon>Dothideomycetidae</taxon>
        <taxon>Mycosphaerellales</taxon>
        <taxon>Teratosphaeriaceae</taxon>
        <taxon>Elasticomyces</taxon>
    </lineage>
</organism>
<dbReference type="InterPro" id="IPR008927">
    <property type="entry name" value="6-PGluconate_DH-like_C_sf"/>
</dbReference>
<dbReference type="SUPFAM" id="SSF48179">
    <property type="entry name" value="6-phosphogluconate dehydrogenase C-terminal domain-like"/>
    <property type="match status" value="1"/>
</dbReference>
<dbReference type="GO" id="GO:0006631">
    <property type="term" value="P:fatty acid metabolic process"/>
    <property type="evidence" value="ECO:0007669"/>
    <property type="project" value="InterPro"/>
</dbReference>
<dbReference type="AlphaFoldDB" id="A0AAN7VRY1"/>
<evidence type="ECO:0000259" key="3">
    <source>
        <dbReference type="Pfam" id="PF02737"/>
    </source>
</evidence>
<name>A0AAN7VRY1_9PEZI</name>
<protein>
    <recommendedName>
        <fullName evidence="6">3-hydroxyacyl-CoA dehydrogenase</fullName>
    </recommendedName>
</protein>
<evidence type="ECO:0000256" key="1">
    <source>
        <dbReference type="ARBA" id="ARBA00023002"/>
    </source>
</evidence>
<proteinExistence type="predicted"/>
<dbReference type="Pfam" id="PF02737">
    <property type="entry name" value="3HCDH_N"/>
    <property type="match status" value="1"/>
</dbReference>
<dbReference type="GO" id="GO:0016616">
    <property type="term" value="F:oxidoreductase activity, acting on the CH-OH group of donors, NAD or NADP as acceptor"/>
    <property type="evidence" value="ECO:0007669"/>
    <property type="project" value="InterPro"/>
</dbReference>
<dbReference type="PANTHER" id="PTHR48075:SF3">
    <property type="entry name" value="3-HYDROXYACYL-COA DEHYDROGENASE"/>
    <property type="match status" value="1"/>
</dbReference>
<evidence type="ECO:0008006" key="6">
    <source>
        <dbReference type="Google" id="ProtNLM"/>
    </source>
</evidence>
<dbReference type="SUPFAM" id="SSF63825">
    <property type="entry name" value="YWTD domain"/>
    <property type="match status" value="1"/>
</dbReference>
<dbReference type="InterPro" id="IPR011042">
    <property type="entry name" value="6-blade_b-propeller_TolB-like"/>
</dbReference>
<dbReference type="Gene3D" id="3.40.50.720">
    <property type="entry name" value="NAD(P)-binding Rossmann-like Domain"/>
    <property type="match status" value="1"/>
</dbReference>
<dbReference type="InterPro" id="IPR006108">
    <property type="entry name" value="3HC_DH_C"/>
</dbReference>
<evidence type="ECO:0000313" key="4">
    <source>
        <dbReference type="EMBL" id="KAK5691113.1"/>
    </source>
</evidence>
<sequence>MPYTPPANHTSRPVVVLGGGVLGRRIAACFVSSGYHVRIRDASDKSRNDALAYIKENISSFLALSHGKQGTYEALADLPAAVKDAWLVFEAVPEVLSIKESTFADLEKYAPEDCIFASNSSSYKSGELVGKVSDKTKARVLNTHYMMPPQAVIVELMTSGYTNEGIFPFLVQEHKKAGLHPVVVQKESTGFIFNRIWAAIKREVLAVIMEEVADADTIDKIWQEQYSSPVGPCRLMDSIGLDTVEHIEQHYVQDRQLPSTMLEWLHKNYIEPGKIGNKSTKGGLYAAPAPGTRTKIIVLNMYQGTYPGEITLPQHLNRGEILEISADAKMAGRPIALMSGQRMPDGIDVCGDRMYWTCMGIPSANDGAVYSAKLDGSDVRTLVSDGAVHTPKQLHIDQENKKVYFCDREGLRVHRCQLDGSQHEIIVQTADWQVDNVKAADQTYWPVGIAVSHKLNTFYWTQKGPSKATAGRILSASIDMPAGSDAVTRTDIKVLASQLPEPIDLEVDDDEGVLYWTDRGEIPLGNTLNKKQIVGEAPKSEGTLGREIIAQGFGEAIGLRVDKQKQCIYVADLAGRSWQCSMTAAPKEKIFEAEGHCYTGLTFMRY</sequence>
<dbReference type="Gene3D" id="2.120.10.30">
    <property type="entry name" value="TolB, C-terminal domain"/>
    <property type="match status" value="2"/>
</dbReference>
<dbReference type="Gene3D" id="1.10.1040.10">
    <property type="entry name" value="N-(1-d-carboxylethyl)-l-norvaline Dehydrogenase, domain 2"/>
    <property type="match status" value="1"/>
</dbReference>
<feature type="domain" description="3-hydroxyacyl-CoA dehydrogenase NAD binding" evidence="3">
    <location>
        <begin position="14"/>
        <end position="186"/>
    </location>
</feature>
<dbReference type="SUPFAM" id="SSF51735">
    <property type="entry name" value="NAD(P)-binding Rossmann-fold domains"/>
    <property type="match status" value="1"/>
</dbReference>
<dbReference type="InterPro" id="IPR006176">
    <property type="entry name" value="3-OHacyl-CoA_DH_NAD-bd"/>
</dbReference>
<dbReference type="PANTHER" id="PTHR48075">
    <property type="entry name" value="3-HYDROXYACYL-COA DEHYDROGENASE FAMILY PROTEIN"/>
    <property type="match status" value="1"/>
</dbReference>
<feature type="domain" description="3-hydroxyacyl-CoA dehydrogenase C-terminal" evidence="2">
    <location>
        <begin position="190"/>
        <end position="283"/>
    </location>
</feature>
<keyword evidence="1" id="KW-0560">Oxidoreductase</keyword>
<dbReference type="InterPro" id="IPR013328">
    <property type="entry name" value="6PGD_dom2"/>
</dbReference>
<dbReference type="GO" id="GO:0070403">
    <property type="term" value="F:NAD+ binding"/>
    <property type="evidence" value="ECO:0007669"/>
    <property type="project" value="InterPro"/>
</dbReference>
<accession>A0AAN7VRY1</accession>
<comment type="caution">
    <text evidence="4">The sequence shown here is derived from an EMBL/GenBank/DDBJ whole genome shotgun (WGS) entry which is preliminary data.</text>
</comment>
<reference evidence="4" key="1">
    <citation type="submission" date="2023-08" db="EMBL/GenBank/DDBJ databases">
        <title>Black Yeasts Isolated from many extreme environments.</title>
        <authorList>
            <person name="Coleine C."/>
            <person name="Stajich J.E."/>
            <person name="Selbmann L."/>
        </authorList>
    </citation>
    <scope>NUCLEOTIDE SEQUENCE</scope>
    <source>
        <strain evidence="4">CCFEE 5810</strain>
    </source>
</reference>
<gene>
    <name evidence="4" type="ORF">LTR97_011765</name>
</gene>
<evidence type="ECO:0000313" key="5">
    <source>
        <dbReference type="Proteomes" id="UP001310594"/>
    </source>
</evidence>
<dbReference type="Pfam" id="PF00725">
    <property type="entry name" value="3HCDH"/>
    <property type="match status" value="1"/>
</dbReference>
<evidence type="ECO:0000259" key="2">
    <source>
        <dbReference type="Pfam" id="PF00725"/>
    </source>
</evidence>